<protein>
    <recommendedName>
        <fullName evidence="4">Alpha/beta hydrolase family protein</fullName>
    </recommendedName>
</protein>
<dbReference type="EMBL" id="FZOH01000003">
    <property type="protein sequence ID" value="SNS30663.1"/>
    <property type="molecule type" value="Genomic_DNA"/>
</dbReference>
<dbReference type="Gene3D" id="3.40.50.1820">
    <property type="entry name" value="alpha/beta hydrolase"/>
    <property type="match status" value="1"/>
</dbReference>
<sequence length="351" mass="39508">MVEPPPVLPPPRVDLRHVTGRGVFDGIGFHYAIPRSRPLDGRPLRVLVSQHGTRRTIASTGGPHYLDLPLREDDARTYDLVVVAPHFPSEEEVGTDRLNGANFEQFDGPGLPWIRGLVHDHLPRFLDRKWPGLSATGAIDVERFYFFGHSRGGQAVHMYLMRYGGSDIYRAASCGGELFQRDDYEREPSDYLTRLDRLILSDTAAIIGTADTAARGGPARRIESVRGFVIREVGQRVSFADLCRLLPAPPVPLPHRDALIQYEDFPGRQVEKRTSPLTDVGFTFRWTPNGEHLGRDNYPVARRYLFEDRPAKPLALLRQALIGRVRRSPLPGLIGRPRRTAERADDDLDDD</sequence>
<evidence type="ECO:0008006" key="4">
    <source>
        <dbReference type="Google" id="ProtNLM"/>
    </source>
</evidence>
<dbReference type="InterPro" id="IPR029058">
    <property type="entry name" value="AB_hydrolase_fold"/>
</dbReference>
<dbReference type="RefSeq" id="WP_089403825.1">
    <property type="nucleotide sequence ID" value="NZ_FZOH01000003.1"/>
</dbReference>
<dbReference type="SUPFAM" id="SSF53474">
    <property type="entry name" value="alpha/beta-Hydrolases"/>
    <property type="match status" value="1"/>
</dbReference>
<proteinExistence type="predicted"/>
<feature type="region of interest" description="Disordered" evidence="1">
    <location>
        <begin position="332"/>
        <end position="351"/>
    </location>
</feature>
<evidence type="ECO:0000256" key="1">
    <source>
        <dbReference type="SAM" id="MobiDB-lite"/>
    </source>
</evidence>
<evidence type="ECO:0000313" key="2">
    <source>
        <dbReference type="EMBL" id="SNS30663.1"/>
    </source>
</evidence>
<keyword evidence="3" id="KW-1185">Reference proteome</keyword>
<accession>A0A239DFW9</accession>
<reference evidence="3" key="1">
    <citation type="submission" date="2017-06" db="EMBL/GenBank/DDBJ databases">
        <authorList>
            <person name="Varghese N."/>
            <person name="Submissions S."/>
        </authorList>
    </citation>
    <scope>NUCLEOTIDE SEQUENCE [LARGE SCALE GENOMIC DNA]</scope>
    <source>
        <strain evidence="3">DSM 45423</strain>
    </source>
</reference>
<organism evidence="2 3">
    <name type="scientific">Geodermatophilus saharensis</name>
    <dbReference type="NCBI Taxonomy" id="1137994"/>
    <lineage>
        <taxon>Bacteria</taxon>
        <taxon>Bacillati</taxon>
        <taxon>Actinomycetota</taxon>
        <taxon>Actinomycetes</taxon>
        <taxon>Geodermatophilales</taxon>
        <taxon>Geodermatophilaceae</taxon>
        <taxon>Geodermatophilus</taxon>
    </lineage>
</organism>
<dbReference type="OrthoDB" id="332706at2"/>
<dbReference type="Proteomes" id="UP000198386">
    <property type="component" value="Unassembled WGS sequence"/>
</dbReference>
<gene>
    <name evidence="2" type="ORF">SAMN04488107_2132</name>
</gene>
<evidence type="ECO:0000313" key="3">
    <source>
        <dbReference type="Proteomes" id="UP000198386"/>
    </source>
</evidence>
<name>A0A239DFW9_9ACTN</name>
<dbReference type="AlphaFoldDB" id="A0A239DFW9"/>